<gene>
    <name evidence="1" type="ORF">QCA50_010470</name>
</gene>
<comment type="caution">
    <text evidence="1">The sequence shown here is derived from an EMBL/GenBank/DDBJ whole genome shotgun (WGS) entry which is preliminary data.</text>
</comment>
<evidence type="ECO:0000313" key="2">
    <source>
        <dbReference type="Proteomes" id="UP001385951"/>
    </source>
</evidence>
<keyword evidence="2" id="KW-1185">Reference proteome</keyword>
<proteinExistence type="predicted"/>
<dbReference type="AlphaFoldDB" id="A0AAW0FYJ8"/>
<dbReference type="EMBL" id="JASBNA010000017">
    <property type="protein sequence ID" value="KAK7686250.1"/>
    <property type="molecule type" value="Genomic_DNA"/>
</dbReference>
<organism evidence="1 2">
    <name type="scientific">Cerrena zonata</name>
    <dbReference type="NCBI Taxonomy" id="2478898"/>
    <lineage>
        <taxon>Eukaryota</taxon>
        <taxon>Fungi</taxon>
        <taxon>Dikarya</taxon>
        <taxon>Basidiomycota</taxon>
        <taxon>Agaricomycotina</taxon>
        <taxon>Agaricomycetes</taxon>
        <taxon>Polyporales</taxon>
        <taxon>Cerrenaceae</taxon>
        <taxon>Cerrena</taxon>
    </lineage>
</organism>
<accession>A0AAW0FYJ8</accession>
<name>A0AAW0FYJ8_9APHY</name>
<reference evidence="1 2" key="1">
    <citation type="submission" date="2022-09" db="EMBL/GenBank/DDBJ databases">
        <authorList>
            <person name="Palmer J.M."/>
        </authorList>
    </citation>
    <scope>NUCLEOTIDE SEQUENCE [LARGE SCALE GENOMIC DNA]</scope>
    <source>
        <strain evidence="1 2">DSM 7382</strain>
    </source>
</reference>
<sequence length="500" mass="57384">MTYGLIDVWKRYIASLYSLISILTTRTWSCSNLSSQHKIRLEFIRQRCHVLWKAIDQHKLSLFPTSGMGPPPQGHGNPVPYHICDLVYGFWQIGQMSSDAGWVDYHTLELFAHSYTRITYFPPDITAHDTSLLMGHIFESDHFRTQGLPQALIQSDGFTERLLDFFHYAIPQYFKSKYFPGVLLWHILKTIAGLVSLQPSEVCKLLMRRTANNRVRLIEYLASACRWQLCQTPNLDASPRSIAESLRRYLITMRQVKYILTHFFDSHVVMHFGVIWEGENAIRTLRTYDLLPIYSRALITLRDSLNEDPTLLELAACISVKCLQLYNAPSTSPDVVQEIRLTMRKIFPASFETACSIPTNIYLDITMILNPVAGAIAYARIDKPYTPYVFAKAAGRRTIAMHSVRRAIGYMAIIGNNVMVDSNNRYGDRGDDIEAYMEYIQECNFYRTIEQQTRDMHLNTESTADIVRTRAKVIRKENKNVVTCAIRTHAGKAQPLTAMK</sequence>
<evidence type="ECO:0000313" key="1">
    <source>
        <dbReference type="EMBL" id="KAK7686250.1"/>
    </source>
</evidence>
<dbReference type="Proteomes" id="UP001385951">
    <property type="component" value="Unassembled WGS sequence"/>
</dbReference>
<protein>
    <submittedName>
        <fullName evidence="1">Uncharacterized protein</fullName>
    </submittedName>
</protein>